<dbReference type="InParanoid" id="A0A6P8H0G2"/>
<keyword evidence="2" id="KW-1185">Reference proteome</keyword>
<dbReference type="InterPro" id="IPR013761">
    <property type="entry name" value="SAM/pointed_sf"/>
</dbReference>
<proteinExistence type="predicted"/>
<feature type="compositionally biased region" description="Basic and acidic residues" evidence="1">
    <location>
        <begin position="264"/>
        <end position="279"/>
    </location>
</feature>
<name>A0A6P8H0G2_ACTTE</name>
<feature type="compositionally biased region" description="Basic and acidic residues" evidence="1">
    <location>
        <begin position="186"/>
        <end position="205"/>
    </location>
</feature>
<reference evidence="3" key="1">
    <citation type="submission" date="2025-08" db="UniProtKB">
        <authorList>
            <consortium name="RefSeq"/>
        </authorList>
    </citation>
    <scope>IDENTIFICATION</scope>
    <source>
        <tissue evidence="3">Tentacle</tissue>
    </source>
</reference>
<evidence type="ECO:0000313" key="3">
    <source>
        <dbReference type="RefSeq" id="XP_031549914.1"/>
    </source>
</evidence>
<feature type="region of interest" description="Disordered" evidence="1">
    <location>
        <begin position="186"/>
        <end position="281"/>
    </location>
</feature>
<dbReference type="RefSeq" id="XP_031549914.1">
    <property type="nucleotide sequence ID" value="XM_031694054.1"/>
</dbReference>
<dbReference type="KEGG" id="aten:116287382"/>
<evidence type="ECO:0000313" key="2">
    <source>
        <dbReference type="Proteomes" id="UP000515163"/>
    </source>
</evidence>
<dbReference type="OrthoDB" id="5988409at2759"/>
<feature type="compositionally biased region" description="Low complexity" evidence="1">
    <location>
        <begin position="206"/>
        <end position="217"/>
    </location>
</feature>
<dbReference type="Proteomes" id="UP000515163">
    <property type="component" value="Unplaced"/>
</dbReference>
<gene>
    <name evidence="3" type="primary">LOC116287382</name>
</gene>
<dbReference type="Gene3D" id="1.10.150.50">
    <property type="entry name" value="Transcription Factor, Ets-1"/>
    <property type="match status" value="1"/>
</dbReference>
<organism evidence="2 3">
    <name type="scientific">Actinia tenebrosa</name>
    <name type="common">Australian red waratah sea anemone</name>
    <dbReference type="NCBI Taxonomy" id="6105"/>
    <lineage>
        <taxon>Eukaryota</taxon>
        <taxon>Metazoa</taxon>
        <taxon>Cnidaria</taxon>
        <taxon>Anthozoa</taxon>
        <taxon>Hexacorallia</taxon>
        <taxon>Actiniaria</taxon>
        <taxon>Actiniidae</taxon>
        <taxon>Actinia</taxon>
    </lineage>
</organism>
<dbReference type="GeneID" id="116287382"/>
<sequence>MQENKDLQEFSAPEVKLWLKTKNFSDETVENFEDEQQKIDGKALIYLAEHGSAQQYEACGLKTVGEQLHFKQIVKTTTDDSTTTSRLAAGCRKAHKPRKEDIRKLSPMNQRIYKTKRSAVRQAAINKWPGNDIPTFKKKSTALEELEELVNQLKKECSFEPADFDRKGIKQHVLDVLNERRRHLRSGHDYTKEDKRKLKKVKTDSDGSSSMASTASTEILSEQSEDEDLSPRKGKTSPQIIPETYTDDDSDYDQPLTQVSNNQPKEDDKEDKMTDEEKSTVPSNAAQIIMQVAFNALQFKDISKKQLISYVKKYKLHLKPTTLEKNMCAQLLAEYFIQEGYVKVQCPLNKIDREKVYKLKVF</sequence>
<accession>A0A6P8H0G2</accession>
<evidence type="ECO:0000256" key="1">
    <source>
        <dbReference type="SAM" id="MobiDB-lite"/>
    </source>
</evidence>
<dbReference type="AlphaFoldDB" id="A0A6P8H0G2"/>
<protein>
    <submittedName>
        <fullName evidence="3">Uncharacterized protein LOC116287382</fullName>
    </submittedName>
</protein>